<dbReference type="EMBL" id="OU898281">
    <property type="protein sequence ID" value="CAH1281865.1"/>
    <property type="molecule type" value="Genomic_DNA"/>
</dbReference>
<accession>A0A9P0GXZ3</accession>
<dbReference type="Proteomes" id="UP001153709">
    <property type="component" value="Chromosome 6"/>
</dbReference>
<gene>
    <name evidence="4" type="ORF">DIABBA_LOCUS9563</name>
</gene>
<organism evidence="4 5">
    <name type="scientific">Diabrotica balteata</name>
    <name type="common">Banded cucumber beetle</name>
    <dbReference type="NCBI Taxonomy" id="107213"/>
    <lineage>
        <taxon>Eukaryota</taxon>
        <taxon>Metazoa</taxon>
        <taxon>Ecdysozoa</taxon>
        <taxon>Arthropoda</taxon>
        <taxon>Hexapoda</taxon>
        <taxon>Insecta</taxon>
        <taxon>Pterygota</taxon>
        <taxon>Neoptera</taxon>
        <taxon>Endopterygota</taxon>
        <taxon>Coleoptera</taxon>
        <taxon>Polyphaga</taxon>
        <taxon>Cucujiformia</taxon>
        <taxon>Chrysomeloidea</taxon>
        <taxon>Chrysomelidae</taxon>
        <taxon>Galerucinae</taxon>
        <taxon>Diabroticina</taxon>
        <taxon>Diabroticites</taxon>
        <taxon>Diabrotica</taxon>
    </lineage>
</organism>
<dbReference type="AlphaFoldDB" id="A0A9P0GXZ3"/>
<evidence type="ECO:0000256" key="1">
    <source>
        <dbReference type="ARBA" id="ARBA00023157"/>
    </source>
</evidence>
<feature type="chain" id="PRO_5040211164" description="Saposin B-type domain-containing protein" evidence="2">
    <location>
        <begin position="19"/>
        <end position="107"/>
    </location>
</feature>
<evidence type="ECO:0000256" key="2">
    <source>
        <dbReference type="SAM" id="SignalP"/>
    </source>
</evidence>
<dbReference type="InterPro" id="IPR011001">
    <property type="entry name" value="Saposin-like"/>
</dbReference>
<dbReference type="PROSITE" id="PS50015">
    <property type="entry name" value="SAP_B"/>
    <property type="match status" value="1"/>
</dbReference>
<keyword evidence="5" id="KW-1185">Reference proteome</keyword>
<reference evidence="4" key="1">
    <citation type="submission" date="2022-01" db="EMBL/GenBank/DDBJ databases">
        <authorList>
            <person name="King R."/>
        </authorList>
    </citation>
    <scope>NUCLEOTIDE SEQUENCE</scope>
</reference>
<evidence type="ECO:0000313" key="5">
    <source>
        <dbReference type="Proteomes" id="UP001153709"/>
    </source>
</evidence>
<proteinExistence type="predicted"/>
<name>A0A9P0GXZ3_DIABA</name>
<protein>
    <recommendedName>
        <fullName evidence="3">Saposin B-type domain-containing protein</fullName>
    </recommendedName>
</protein>
<sequence>MKFVIFVTLFALVGLVQPTYIPEDDKSLEIPIACEACVAFAKIIEGLVEKEVPKETVEKEAEKLCELLSGTLKTFCEDHLVSVVDVIYDAISKSTPLLVCTALQFCL</sequence>
<evidence type="ECO:0000313" key="4">
    <source>
        <dbReference type="EMBL" id="CAH1281865.1"/>
    </source>
</evidence>
<dbReference type="Gene3D" id="1.10.225.10">
    <property type="entry name" value="Saposin-like"/>
    <property type="match status" value="1"/>
</dbReference>
<dbReference type="SUPFAM" id="SSF47862">
    <property type="entry name" value="Saposin"/>
    <property type="match status" value="1"/>
</dbReference>
<keyword evidence="2" id="KW-0732">Signal</keyword>
<dbReference type="SMART" id="SM00741">
    <property type="entry name" value="SapB"/>
    <property type="match status" value="1"/>
</dbReference>
<feature type="domain" description="Saposin B-type" evidence="3">
    <location>
        <begin position="30"/>
        <end position="107"/>
    </location>
</feature>
<dbReference type="OrthoDB" id="6725269at2759"/>
<feature type="signal peptide" evidence="2">
    <location>
        <begin position="1"/>
        <end position="18"/>
    </location>
</feature>
<keyword evidence="1" id="KW-1015">Disulfide bond</keyword>
<dbReference type="InterPro" id="IPR008139">
    <property type="entry name" value="SaposinB_dom"/>
</dbReference>
<evidence type="ECO:0000259" key="3">
    <source>
        <dbReference type="PROSITE" id="PS50015"/>
    </source>
</evidence>